<feature type="chain" id="PRO_5002434806" evidence="1">
    <location>
        <begin position="27"/>
        <end position="74"/>
    </location>
</feature>
<evidence type="ECO:0000256" key="1">
    <source>
        <dbReference type="SAM" id="SignalP"/>
    </source>
</evidence>
<protein>
    <submittedName>
        <fullName evidence="2">Uncharacterized protein</fullName>
    </submittedName>
</protein>
<proteinExistence type="predicted"/>
<evidence type="ECO:0000313" key="2">
    <source>
        <dbReference type="EMBL" id="JAH95010.1"/>
    </source>
</evidence>
<keyword evidence="1" id="KW-0732">Signal</keyword>
<dbReference type="AlphaFoldDB" id="A0A0E9WZF3"/>
<feature type="signal peptide" evidence="1">
    <location>
        <begin position="1"/>
        <end position="26"/>
    </location>
</feature>
<reference evidence="2" key="2">
    <citation type="journal article" date="2015" name="Fish Shellfish Immunol.">
        <title>Early steps in the European eel (Anguilla anguilla)-Vibrio vulnificus interaction in the gills: Role of the RtxA13 toxin.</title>
        <authorList>
            <person name="Callol A."/>
            <person name="Pajuelo D."/>
            <person name="Ebbesson L."/>
            <person name="Teles M."/>
            <person name="MacKenzie S."/>
            <person name="Amaro C."/>
        </authorList>
    </citation>
    <scope>NUCLEOTIDE SEQUENCE</scope>
</reference>
<organism evidence="2">
    <name type="scientific">Anguilla anguilla</name>
    <name type="common">European freshwater eel</name>
    <name type="synonym">Muraena anguilla</name>
    <dbReference type="NCBI Taxonomy" id="7936"/>
    <lineage>
        <taxon>Eukaryota</taxon>
        <taxon>Metazoa</taxon>
        <taxon>Chordata</taxon>
        <taxon>Craniata</taxon>
        <taxon>Vertebrata</taxon>
        <taxon>Euteleostomi</taxon>
        <taxon>Actinopterygii</taxon>
        <taxon>Neopterygii</taxon>
        <taxon>Teleostei</taxon>
        <taxon>Anguilliformes</taxon>
        <taxon>Anguillidae</taxon>
        <taxon>Anguilla</taxon>
    </lineage>
</organism>
<dbReference type="EMBL" id="GBXM01013567">
    <property type="protein sequence ID" value="JAH95010.1"/>
    <property type="molecule type" value="Transcribed_RNA"/>
</dbReference>
<sequence length="74" mass="7946">MGDIHGHKTRASIAILGLPLYGTAVGRCTLQCSGASEWNKLTLGIKYTPNSESFTQKVRPVASKSASVIGWKQK</sequence>
<name>A0A0E9WZF3_ANGAN</name>
<reference evidence="2" key="1">
    <citation type="submission" date="2014-11" db="EMBL/GenBank/DDBJ databases">
        <authorList>
            <person name="Amaro Gonzalez C."/>
        </authorList>
    </citation>
    <scope>NUCLEOTIDE SEQUENCE</scope>
</reference>
<accession>A0A0E9WZF3</accession>